<keyword evidence="1" id="KW-0812">Transmembrane</keyword>
<organism evidence="2 3">
    <name type="scientific">Halogeometricum rufum</name>
    <dbReference type="NCBI Taxonomy" id="553469"/>
    <lineage>
        <taxon>Archaea</taxon>
        <taxon>Methanobacteriati</taxon>
        <taxon>Methanobacteriota</taxon>
        <taxon>Stenosarchaea group</taxon>
        <taxon>Halobacteria</taxon>
        <taxon>Halobacteriales</taxon>
        <taxon>Haloferacaceae</taxon>
        <taxon>Halogeometricum</taxon>
    </lineage>
</organism>
<proteinExistence type="predicted"/>
<dbReference type="RefSeq" id="WP_089807299.1">
    <property type="nucleotide sequence ID" value="NZ_FOYT01000002.1"/>
</dbReference>
<dbReference type="AlphaFoldDB" id="A0A1I6HH55"/>
<dbReference type="STRING" id="553469.SAMN04487947_2060"/>
<evidence type="ECO:0000313" key="3">
    <source>
        <dbReference type="Proteomes" id="UP000198531"/>
    </source>
</evidence>
<feature type="transmembrane region" description="Helical" evidence="1">
    <location>
        <begin position="23"/>
        <end position="41"/>
    </location>
</feature>
<gene>
    <name evidence="2" type="ORF">SAMN04487947_2060</name>
</gene>
<name>A0A1I6HH55_9EURY</name>
<keyword evidence="3" id="KW-1185">Reference proteome</keyword>
<accession>A0A1I6HH55</accession>
<dbReference type="EMBL" id="FOYT01000002">
    <property type="protein sequence ID" value="SFR53704.1"/>
    <property type="molecule type" value="Genomic_DNA"/>
</dbReference>
<keyword evidence="1" id="KW-0472">Membrane</keyword>
<protein>
    <submittedName>
        <fullName evidence="2">Uncharacterized protein</fullName>
    </submittedName>
</protein>
<feature type="transmembrane region" description="Helical" evidence="1">
    <location>
        <begin position="112"/>
        <end position="133"/>
    </location>
</feature>
<sequence>MASGTPSTTIQSLVLGRDPEQSVRLTAVAAGLFLVVFFLHLPPRLVGSLSVPFGLFLPALVAICVLVAAVGAFLNDGLLVSVALASGPSLGFYLPLALFSLTTPQNTVAESLAFGTIFAVVCGAVGFVVGAGVRRLARRFGWGTAADGT</sequence>
<keyword evidence="1" id="KW-1133">Transmembrane helix</keyword>
<feature type="transmembrane region" description="Helical" evidence="1">
    <location>
        <begin position="53"/>
        <end position="74"/>
    </location>
</feature>
<evidence type="ECO:0000313" key="2">
    <source>
        <dbReference type="EMBL" id="SFR53704.1"/>
    </source>
</evidence>
<feature type="transmembrane region" description="Helical" evidence="1">
    <location>
        <begin position="79"/>
        <end position="100"/>
    </location>
</feature>
<dbReference type="Proteomes" id="UP000198531">
    <property type="component" value="Unassembled WGS sequence"/>
</dbReference>
<reference evidence="3" key="1">
    <citation type="submission" date="2016-10" db="EMBL/GenBank/DDBJ databases">
        <authorList>
            <person name="Varghese N."/>
            <person name="Submissions S."/>
        </authorList>
    </citation>
    <scope>NUCLEOTIDE SEQUENCE [LARGE SCALE GENOMIC DNA]</scope>
    <source>
        <strain evidence="3">CGMCC 1.7736</strain>
    </source>
</reference>
<evidence type="ECO:0000256" key="1">
    <source>
        <dbReference type="SAM" id="Phobius"/>
    </source>
</evidence>
<dbReference type="OrthoDB" id="307929at2157"/>